<dbReference type="SUPFAM" id="SSF53335">
    <property type="entry name" value="S-adenosyl-L-methionine-dependent methyltransferases"/>
    <property type="match status" value="1"/>
</dbReference>
<dbReference type="HOGENOM" id="CLU_361712_0_0_1"/>
<evidence type="ECO:0000313" key="2">
    <source>
        <dbReference type="EMBL" id="EXV04763.1"/>
    </source>
</evidence>
<dbReference type="InterPro" id="IPR019410">
    <property type="entry name" value="Methyltransf_16"/>
</dbReference>
<dbReference type="Pfam" id="PF10294">
    <property type="entry name" value="Methyltransf_16"/>
    <property type="match status" value="1"/>
</dbReference>
<feature type="compositionally biased region" description="Acidic residues" evidence="1">
    <location>
        <begin position="138"/>
        <end position="156"/>
    </location>
</feature>
<feature type="compositionally biased region" description="Polar residues" evidence="1">
    <location>
        <begin position="160"/>
        <end position="170"/>
    </location>
</feature>
<organism evidence="2 3">
    <name type="scientific">Metarhizium robertsii</name>
    <dbReference type="NCBI Taxonomy" id="568076"/>
    <lineage>
        <taxon>Eukaryota</taxon>
        <taxon>Fungi</taxon>
        <taxon>Dikarya</taxon>
        <taxon>Ascomycota</taxon>
        <taxon>Pezizomycotina</taxon>
        <taxon>Sordariomycetes</taxon>
        <taxon>Hypocreomycetidae</taxon>
        <taxon>Hypocreales</taxon>
        <taxon>Clavicipitaceae</taxon>
        <taxon>Metarhizium</taxon>
    </lineage>
</organism>
<comment type="caution">
    <text evidence="2">The sequence shown here is derived from an EMBL/GenBank/DDBJ whole genome shotgun (WGS) entry which is preliminary data.</text>
</comment>
<dbReference type="GO" id="GO:0008757">
    <property type="term" value="F:S-adenosylmethionine-dependent methyltransferase activity"/>
    <property type="evidence" value="ECO:0007669"/>
    <property type="project" value="UniProtKB-ARBA"/>
</dbReference>
<dbReference type="GO" id="GO:0005737">
    <property type="term" value="C:cytoplasm"/>
    <property type="evidence" value="ECO:0007669"/>
    <property type="project" value="TreeGrafter"/>
</dbReference>
<dbReference type="Gene3D" id="3.40.50.150">
    <property type="entry name" value="Vaccinia Virus protein VP39"/>
    <property type="match status" value="1"/>
</dbReference>
<dbReference type="eggNOG" id="KOG2920">
    <property type="taxonomic scope" value="Eukaryota"/>
</dbReference>
<dbReference type="EMBL" id="JELW01000002">
    <property type="protein sequence ID" value="EXV04763.1"/>
    <property type="molecule type" value="Genomic_DNA"/>
</dbReference>
<dbReference type="Proteomes" id="UP000030151">
    <property type="component" value="Unassembled WGS sequence"/>
</dbReference>
<dbReference type="AlphaFoldDB" id="A0A0A1V5A4"/>
<dbReference type="OrthoDB" id="2106152at2759"/>
<dbReference type="PANTHER" id="PTHR14614:SF104">
    <property type="entry name" value="N-METHYLTRANSFERASE, PUTATIVE (AFU_ORTHOLOGUE AFUA_1G17750)-RELATED"/>
    <property type="match status" value="1"/>
</dbReference>
<dbReference type="InterPro" id="IPR029063">
    <property type="entry name" value="SAM-dependent_MTases_sf"/>
</dbReference>
<dbReference type="PANTHER" id="PTHR14614">
    <property type="entry name" value="HEPATOCELLULAR CARCINOMA-ASSOCIATED ANTIGEN"/>
    <property type="match status" value="1"/>
</dbReference>
<feature type="compositionally biased region" description="Polar residues" evidence="1">
    <location>
        <begin position="187"/>
        <end position="198"/>
    </location>
</feature>
<evidence type="ECO:0000313" key="3">
    <source>
        <dbReference type="Proteomes" id="UP000030151"/>
    </source>
</evidence>
<name>A0A0A1V5A4_9HYPO</name>
<sequence>MIGRTEKTASPTVLFISENDHYRKEARKVVKESGILKQHSGFKTAHTSRDPGWGGPLEQLGLCQETKGSIENPTGGPETPVFYEYSKRLHPTMTIYIRHGSSTRVATANAIRLHGHLFYLAPSHVFFDRLNNSQTSQVDDDFEIDSESESEYDDAAEASITSMGSQSTEALSDQDDLSDDELHSKTTLDSPQLTNIMASSPGPRRLSNSSFAKEQIAHPPREITTPPWASLRQLGVLFDWCVDQDWALVKVIEGTDPNISAFLSSLVFNPLDLSAARIAVLPKDGATVITHTASGGQMTGSILGMPSYARLPRGKSFQEVFSVHLDGPLADGDCGSAIFEAYTGELFGHIVAGCRSTGFAYVMAAHHVFPKLAKSALQIKNMERRHVCCPIELDQDAALEWKGNYQDMLLPSEPQSEHNTMVTPLTFGNKTAVPGTLVPRRVDRQDVQQPAGHAERDGSSFGSSRIFFEGSDTPEPEYIFSDSLATVFPDDVANQHGDAGKSLIYASPYLPKPLHIELASPVSDADRRLFSHHLWNSSLLLAELIEKDSLGVPDLEQADSATAKMMLGGGMNFDIRGKSVLELGAGTALPSIMAGLLGASRVVATDHPAAAVIKTLQDNIARNIQPEFSPSGSQTTPKSSVIVQGHAWEDLQASDPFCGANRHSFDRIFAADCLWMPWQHDNLRRSIDHFLKQDDDARCWVIGGFHTGRLKMRGFFASEALGQVGLKVERIWERDCDGQEREWSWDREEDITVRKRWLVISELRRRERHVASS</sequence>
<keyword evidence="2" id="KW-0489">Methyltransferase</keyword>
<dbReference type="GO" id="GO:0032259">
    <property type="term" value="P:methylation"/>
    <property type="evidence" value="ECO:0007669"/>
    <property type="project" value="UniProtKB-KW"/>
</dbReference>
<evidence type="ECO:0000256" key="1">
    <source>
        <dbReference type="SAM" id="MobiDB-lite"/>
    </source>
</evidence>
<reference evidence="2 3" key="1">
    <citation type="submission" date="2014-02" db="EMBL/GenBank/DDBJ databases">
        <title>The genome sequence of the entomopathogenic fungus Metarhizium robertsii ARSEF 2575.</title>
        <authorList>
            <person name="Giuliano Garisto Donzelli B."/>
            <person name="Roe B.A."/>
            <person name="Macmil S.L."/>
            <person name="Krasnoff S.B."/>
            <person name="Gibson D.M."/>
        </authorList>
    </citation>
    <scope>NUCLEOTIDE SEQUENCE [LARGE SCALE GENOMIC DNA]</scope>
    <source>
        <strain evidence="2 3">ARSEF 2575</strain>
    </source>
</reference>
<feature type="region of interest" description="Disordered" evidence="1">
    <location>
        <begin position="138"/>
        <end position="209"/>
    </location>
</feature>
<keyword evidence="2" id="KW-0808">Transferase</keyword>
<protein>
    <submittedName>
        <fullName evidence="2">Methyltransferase</fullName>
    </submittedName>
</protein>
<proteinExistence type="predicted"/>
<feature type="region of interest" description="Disordered" evidence="1">
    <location>
        <begin position="40"/>
        <end position="60"/>
    </location>
</feature>
<gene>
    <name evidence="2" type="ORF">X797_002445</name>
</gene>
<accession>A0A0A1V5A4</accession>